<dbReference type="Proteomes" id="UP000824062">
    <property type="component" value="Unassembled WGS sequence"/>
</dbReference>
<gene>
    <name evidence="2" type="ORF">IAA19_08545</name>
</gene>
<organism evidence="2 3">
    <name type="scientific">Candidatus Olsenella pullistercoris</name>
    <dbReference type="NCBI Taxonomy" id="2838712"/>
    <lineage>
        <taxon>Bacteria</taxon>
        <taxon>Bacillati</taxon>
        <taxon>Actinomycetota</taxon>
        <taxon>Coriobacteriia</taxon>
        <taxon>Coriobacteriales</taxon>
        <taxon>Atopobiaceae</taxon>
        <taxon>Olsenella</taxon>
    </lineage>
</organism>
<comment type="caution">
    <text evidence="2">The sequence shown here is derived from an EMBL/GenBank/DDBJ whole genome shotgun (WGS) entry which is preliminary data.</text>
</comment>
<feature type="domain" description="YgjP-like metallopeptidase" evidence="1">
    <location>
        <begin position="11"/>
        <end position="79"/>
    </location>
</feature>
<dbReference type="Pfam" id="PF01863">
    <property type="entry name" value="YgjP-like"/>
    <property type="match status" value="2"/>
</dbReference>
<dbReference type="PANTHER" id="PTHR30399:SF1">
    <property type="entry name" value="UTP PYROPHOSPHATASE"/>
    <property type="match status" value="1"/>
</dbReference>
<accession>A0A9D2JF68</accession>
<name>A0A9D2JF68_9ACTN</name>
<dbReference type="InterPro" id="IPR053136">
    <property type="entry name" value="UTP_pyrophosphatase-like"/>
</dbReference>
<reference evidence="2" key="1">
    <citation type="journal article" date="2021" name="PeerJ">
        <title>Extensive microbial diversity within the chicken gut microbiome revealed by metagenomics and culture.</title>
        <authorList>
            <person name="Gilroy R."/>
            <person name="Ravi A."/>
            <person name="Getino M."/>
            <person name="Pursley I."/>
            <person name="Horton D.L."/>
            <person name="Alikhan N.F."/>
            <person name="Baker D."/>
            <person name="Gharbi K."/>
            <person name="Hall N."/>
            <person name="Watson M."/>
            <person name="Adriaenssens E.M."/>
            <person name="Foster-Nyarko E."/>
            <person name="Jarju S."/>
            <person name="Secka A."/>
            <person name="Antonio M."/>
            <person name="Oren A."/>
            <person name="Chaudhuri R.R."/>
            <person name="La Ragione R."/>
            <person name="Hildebrand F."/>
            <person name="Pallen M.J."/>
        </authorList>
    </citation>
    <scope>NUCLEOTIDE SEQUENCE</scope>
    <source>
        <strain evidence="2">ChiHjej12B11-14209</strain>
    </source>
</reference>
<dbReference type="EMBL" id="DXBM01000071">
    <property type="protein sequence ID" value="HIZ47047.1"/>
    <property type="molecule type" value="Genomic_DNA"/>
</dbReference>
<dbReference type="CDD" id="cd07344">
    <property type="entry name" value="M48_yhfN_like"/>
    <property type="match status" value="1"/>
</dbReference>
<proteinExistence type="predicted"/>
<evidence type="ECO:0000313" key="3">
    <source>
        <dbReference type="Proteomes" id="UP000824062"/>
    </source>
</evidence>
<evidence type="ECO:0000313" key="2">
    <source>
        <dbReference type="EMBL" id="HIZ47047.1"/>
    </source>
</evidence>
<feature type="domain" description="YgjP-like metallopeptidase" evidence="1">
    <location>
        <begin position="86"/>
        <end position="188"/>
    </location>
</feature>
<dbReference type="AlphaFoldDB" id="A0A9D2JF68"/>
<evidence type="ECO:0000259" key="1">
    <source>
        <dbReference type="Pfam" id="PF01863"/>
    </source>
</evidence>
<protein>
    <submittedName>
        <fullName evidence="2">M48 family metallopeptidase</fullName>
    </submittedName>
</protein>
<dbReference type="PANTHER" id="PTHR30399">
    <property type="entry name" value="UNCHARACTERIZED PROTEIN YGJP"/>
    <property type="match status" value="1"/>
</dbReference>
<reference evidence="2" key="2">
    <citation type="submission" date="2021-04" db="EMBL/GenBank/DDBJ databases">
        <authorList>
            <person name="Gilroy R."/>
        </authorList>
    </citation>
    <scope>NUCLEOTIDE SEQUENCE</scope>
    <source>
        <strain evidence="2">ChiHjej12B11-14209</strain>
    </source>
</reference>
<dbReference type="Gene3D" id="3.30.2010.10">
    <property type="entry name" value="Metalloproteases ('zincins'), catalytic domain"/>
    <property type="match status" value="1"/>
</dbReference>
<dbReference type="InterPro" id="IPR002725">
    <property type="entry name" value="YgjP-like_metallopeptidase"/>
</dbReference>
<sequence>MPVEVTRTRVRRLNLRVRADGTVRLSVPARCPLSEAQGFLDAHAAWLRAQLARREGRAAAAKDLAKDGLFPLWGRLARLPEGMRPEDVWREELSRHLPEAAARAERALGVRASGWQLRSMSTRWGSCTPSTRRIRLNVRLAAYPPACLGYVVAHELCHLLEPSHNARFHELLAAACPSEREARAMLRQDACELASPDSFTTVNTHETISG</sequence>